<keyword evidence="3" id="KW-1185">Reference proteome</keyword>
<organism evidence="2 3">
    <name type="scientific">Podospora bellae-mahoneyi</name>
    <dbReference type="NCBI Taxonomy" id="2093777"/>
    <lineage>
        <taxon>Eukaryota</taxon>
        <taxon>Fungi</taxon>
        <taxon>Dikarya</taxon>
        <taxon>Ascomycota</taxon>
        <taxon>Pezizomycotina</taxon>
        <taxon>Sordariomycetes</taxon>
        <taxon>Sordariomycetidae</taxon>
        <taxon>Sordariales</taxon>
        <taxon>Podosporaceae</taxon>
        <taxon>Podospora</taxon>
    </lineage>
</organism>
<sequence length="83" mass="8721">MGVIRIVSFFLASPALLSENSDFPTSFSQLVASDIGGLNGWETGAVDRGGKLVSPVARRESGYKMGILFKNIKSSVASVASQV</sequence>
<dbReference type="EMBL" id="JAFFGZ010000001">
    <property type="protein sequence ID" value="KAK4648360.1"/>
    <property type="molecule type" value="Genomic_DNA"/>
</dbReference>
<accession>A0ABR0FWL8</accession>
<proteinExistence type="predicted"/>
<feature type="signal peptide" evidence="1">
    <location>
        <begin position="1"/>
        <end position="18"/>
    </location>
</feature>
<dbReference type="GeneID" id="87890979"/>
<evidence type="ECO:0000313" key="2">
    <source>
        <dbReference type="EMBL" id="KAK4648360.1"/>
    </source>
</evidence>
<gene>
    <name evidence="2" type="ORF">QC761_0010370</name>
</gene>
<keyword evidence="1" id="KW-0732">Signal</keyword>
<name>A0ABR0FWL8_9PEZI</name>
<reference evidence="2 3" key="1">
    <citation type="journal article" date="2023" name="bioRxiv">
        <title>High-quality genome assemblies of four members of thePodospora anserinaspecies complex.</title>
        <authorList>
            <person name="Ament-Velasquez S.L."/>
            <person name="Vogan A.A."/>
            <person name="Wallerman O."/>
            <person name="Hartmann F."/>
            <person name="Gautier V."/>
            <person name="Silar P."/>
            <person name="Giraud T."/>
            <person name="Johannesson H."/>
        </authorList>
    </citation>
    <scope>NUCLEOTIDE SEQUENCE [LARGE SCALE GENOMIC DNA]</scope>
    <source>
        <strain evidence="2 3">CBS 112042</strain>
    </source>
</reference>
<comment type="caution">
    <text evidence="2">The sequence shown here is derived from an EMBL/GenBank/DDBJ whole genome shotgun (WGS) entry which is preliminary data.</text>
</comment>
<evidence type="ECO:0000313" key="3">
    <source>
        <dbReference type="Proteomes" id="UP001322138"/>
    </source>
</evidence>
<dbReference type="RefSeq" id="XP_062737336.1">
    <property type="nucleotide sequence ID" value="XM_062871908.1"/>
</dbReference>
<protein>
    <submittedName>
        <fullName evidence="2">Uncharacterized protein</fullName>
    </submittedName>
</protein>
<dbReference type="Proteomes" id="UP001322138">
    <property type="component" value="Unassembled WGS sequence"/>
</dbReference>
<feature type="chain" id="PRO_5046698206" evidence="1">
    <location>
        <begin position="19"/>
        <end position="83"/>
    </location>
</feature>
<evidence type="ECO:0000256" key="1">
    <source>
        <dbReference type="SAM" id="SignalP"/>
    </source>
</evidence>